<reference evidence="2" key="1">
    <citation type="submission" date="2014-08" db="EMBL/GenBank/DDBJ databases">
        <authorList>
            <person name="Moulin L."/>
        </authorList>
    </citation>
    <scope>NUCLEOTIDE SEQUENCE [LARGE SCALE GENOMIC DNA]</scope>
</reference>
<evidence type="ECO:0000313" key="1">
    <source>
        <dbReference type="EMBL" id="CDX21148.1"/>
    </source>
</evidence>
<protein>
    <submittedName>
        <fullName evidence="1">Uncharacterized protein</fullName>
    </submittedName>
</protein>
<organism evidence="1 2">
    <name type="scientific">Mesorhizobium plurifarium</name>
    <dbReference type="NCBI Taxonomy" id="69974"/>
    <lineage>
        <taxon>Bacteria</taxon>
        <taxon>Pseudomonadati</taxon>
        <taxon>Pseudomonadota</taxon>
        <taxon>Alphaproteobacteria</taxon>
        <taxon>Hyphomicrobiales</taxon>
        <taxon>Phyllobacteriaceae</taxon>
        <taxon>Mesorhizobium</taxon>
    </lineage>
</organism>
<proteinExistence type="predicted"/>
<dbReference type="Proteomes" id="UP000045285">
    <property type="component" value="Unassembled WGS sequence"/>
</dbReference>
<gene>
    <name evidence="1" type="ORF">MPL3356_340202</name>
</gene>
<keyword evidence="2" id="KW-1185">Reference proteome</keyword>
<sequence length="150" mass="16045">MAPPSRDLRSSPISQPRNPAHELLALDMIREKTGLPVTASHELASKRGGPRRALTTLLNARLISMIDNFVAATEGFGVARKRDCRDKRAAFAVAEISVRAIVADLANRAGTDTAEIEIAREISASTIAGQRMLIEAHVVAVATGRPRIAA</sequence>
<accession>A0A090E2V6</accession>
<evidence type="ECO:0000313" key="2">
    <source>
        <dbReference type="Proteomes" id="UP000045285"/>
    </source>
</evidence>
<name>A0A090E2V6_MESPL</name>
<dbReference type="AlphaFoldDB" id="A0A090E2V6"/>
<dbReference type="EMBL" id="CCMZ01000028">
    <property type="protein sequence ID" value="CDX21148.1"/>
    <property type="molecule type" value="Genomic_DNA"/>
</dbReference>